<keyword evidence="2" id="KW-1185">Reference proteome</keyword>
<reference evidence="1 2" key="1">
    <citation type="submission" date="2011-02" db="EMBL/GenBank/DDBJ databases">
        <authorList>
            <person name="Muzny D."/>
            <person name="Qin X."/>
            <person name="Deng J."/>
            <person name="Jiang H."/>
            <person name="Liu Y."/>
            <person name="Qu J."/>
            <person name="Song X.-Z."/>
            <person name="Zhang L."/>
            <person name="Thornton R."/>
            <person name="Coyle M."/>
            <person name="Francisco L."/>
            <person name="Jackson L."/>
            <person name="Javaid M."/>
            <person name="Korchina V."/>
            <person name="Kovar C."/>
            <person name="Mata R."/>
            <person name="Mathew T."/>
            <person name="Ngo R."/>
            <person name="Nguyen L."/>
            <person name="Nguyen N."/>
            <person name="Okwuonu G."/>
            <person name="Ongeri F."/>
            <person name="Pham C."/>
            <person name="Simmons D."/>
            <person name="Wilczek-Boney K."/>
            <person name="Hale W."/>
            <person name="Jakkamsetti A."/>
            <person name="Pham P."/>
            <person name="Ruth R."/>
            <person name="San Lucas F."/>
            <person name="Warren J."/>
            <person name="Zhang J."/>
            <person name="Zhao Z."/>
            <person name="Zhou C."/>
            <person name="Zhu D."/>
            <person name="Lee S."/>
            <person name="Bess C."/>
            <person name="Blankenburg K."/>
            <person name="Forbes L."/>
            <person name="Fu Q."/>
            <person name="Gubbala S."/>
            <person name="Hirani K."/>
            <person name="Jayaseelan J.C."/>
            <person name="Lara F."/>
            <person name="Munidasa M."/>
            <person name="Palculict T."/>
            <person name="Patil S."/>
            <person name="Pu L.-L."/>
            <person name="Saada N."/>
            <person name="Tang L."/>
            <person name="Weissenberger G."/>
            <person name="Zhu Y."/>
            <person name="Hemphill L."/>
            <person name="Shang Y."/>
            <person name="Youmans B."/>
            <person name="Ayvaz T."/>
            <person name="Ross M."/>
            <person name="Santibanez J."/>
            <person name="Aqrawi P."/>
            <person name="Gross S."/>
            <person name="Joshi V."/>
            <person name="Fowler G."/>
            <person name="Nazareth L."/>
            <person name="Reid J."/>
            <person name="Worley K."/>
            <person name="Petrosino J."/>
            <person name="Highlander S."/>
            <person name="Gibbs R."/>
        </authorList>
    </citation>
    <scope>NUCLEOTIDE SEQUENCE [LARGE SCALE GENOMIC DNA]</scope>
    <source>
        <strain evidence="1 2">ATCC BAA-1200</strain>
    </source>
</reference>
<proteinExistence type="predicted"/>
<comment type="caution">
    <text evidence="1">The sequence shown here is derived from an EMBL/GenBank/DDBJ whole genome shotgun (WGS) entry which is preliminary data.</text>
</comment>
<organism evidence="1 2">
    <name type="scientific">Neisseria bacilliformis ATCC BAA-1200</name>
    <dbReference type="NCBI Taxonomy" id="888742"/>
    <lineage>
        <taxon>Bacteria</taxon>
        <taxon>Pseudomonadati</taxon>
        <taxon>Pseudomonadota</taxon>
        <taxon>Betaproteobacteria</taxon>
        <taxon>Neisseriales</taxon>
        <taxon>Neisseriaceae</taxon>
        <taxon>Neisseria</taxon>
    </lineage>
</organism>
<dbReference type="Proteomes" id="UP000004105">
    <property type="component" value="Unassembled WGS sequence"/>
</dbReference>
<dbReference type="AlphaFoldDB" id="F2BBS4"/>
<name>F2BBS4_9NEIS</name>
<accession>F2BBS4</accession>
<dbReference type="HOGENOM" id="CLU_3313185_0_0_4"/>
<evidence type="ECO:0000313" key="2">
    <source>
        <dbReference type="Proteomes" id="UP000004105"/>
    </source>
</evidence>
<evidence type="ECO:0000313" key="1">
    <source>
        <dbReference type="EMBL" id="EGF11090.1"/>
    </source>
</evidence>
<sequence>MNIKQDSRLRGNDGISYFSGSLLGFYKGFRLIQELENEQ</sequence>
<protein>
    <submittedName>
        <fullName evidence="1">Uncharacterized protein</fullName>
    </submittedName>
</protein>
<gene>
    <name evidence="1" type="ORF">HMPREF9123_1179</name>
</gene>
<dbReference type="EMBL" id="AFAY01000024">
    <property type="protein sequence ID" value="EGF11090.1"/>
    <property type="molecule type" value="Genomic_DNA"/>
</dbReference>